<dbReference type="Proteomes" id="UP001195769">
    <property type="component" value="Unassembled WGS sequence"/>
</dbReference>
<dbReference type="Gene3D" id="3.40.50.300">
    <property type="entry name" value="P-loop containing nucleotide triphosphate hydrolases"/>
    <property type="match status" value="1"/>
</dbReference>
<proteinExistence type="predicted"/>
<evidence type="ECO:0000313" key="2">
    <source>
        <dbReference type="Proteomes" id="UP001195769"/>
    </source>
</evidence>
<dbReference type="InterPro" id="IPR027417">
    <property type="entry name" value="P-loop_NTPase"/>
</dbReference>
<sequence>MATIDTQDLRERIERFRVLIIGRANAGKTTILQKVSNTTDEPEIYDAKGNKVQIDAAIVNSSIGRGNHDITNEMLFKGNPSFVFHDSCGFEAGSKAEFENMKGFISERARDEIGGTNPCYLASIVSQWTIRVETFQRLEEKFFLECNIRHVPVVAVFTKFKALRPHVYGEIKKQLEGLSGEERSKRIAQRVEELFTKMGVFNELCEPENRTYRKSYVRLENMNKLNTNCNILLEHTTLALDDEELRLCLLSTQQPNFVSSVPLQHSSIVHISNSGYLKSILKSISIASLVVSTSQSKTKIDSI</sequence>
<comment type="caution">
    <text evidence="1">The sequence shown here is derived from an EMBL/GenBank/DDBJ whole genome shotgun (WGS) entry which is preliminary data.</text>
</comment>
<keyword evidence="2" id="KW-1185">Reference proteome</keyword>
<dbReference type="RefSeq" id="XP_041226066.1">
    <property type="nucleotide sequence ID" value="XM_041367004.1"/>
</dbReference>
<accession>A0AAD4E677</accession>
<reference evidence="1" key="1">
    <citation type="journal article" date="2020" name="New Phytol.">
        <title>Comparative genomics reveals dynamic genome evolution in host specialist ectomycorrhizal fungi.</title>
        <authorList>
            <person name="Lofgren L.A."/>
            <person name="Nguyen N.H."/>
            <person name="Vilgalys R."/>
            <person name="Ruytinx J."/>
            <person name="Liao H.L."/>
            <person name="Branco S."/>
            <person name="Kuo A."/>
            <person name="LaButti K."/>
            <person name="Lipzen A."/>
            <person name="Andreopoulos W."/>
            <person name="Pangilinan J."/>
            <person name="Riley R."/>
            <person name="Hundley H."/>
            <person name="Na H."/>
            <person name="Barry K."/>
            <person name="Grigoriev I.V."/>
            <person name="Stajich J.E."/>
            <person name="Kennedy P.G."/>
        </authorList>
    </citation>
    <scope>NUCLEOTIDE SEQUENCE</scope>
    <source>
        <strain evidence="1">FC203</strain>
    </source>
</reference>
<dbReference type="AlphaFoldDB" id="A0AAD4E677"/>
<gene>
    <name evidence="1" type="ORF">F5891DRAFT_1188398</name>
</gene>
<evidence type="ECO:0008006" key="3">
    <source>
        <dbReference type="Google" id="ProtNLM"/>
    </source>
</evidence>
<name>A0AAD4E677_9AGAM</name>
<dbReference type="EMBL" id="JABBWK010000026">
    <property type="protein sequence ID" value="KAG1900490.1"/>
    <property type="molecule type" value="Genomic_DNA"/>
</dbReference>
<evidence type="ECO:0000313" key="1">
    <source>
        <dbReference type="EMBL" id="KAG1900490.1"/>
    </source>
</evidence>
<dbReference type="GeneID" id="64661302"/>
<protein>
    <recommendedName>
        <fullName evidence="3">G domain-containing protein</fullName>
    </recommendedName>
</protein>
<organism evidence="1 2">
    <name type="scientific">Suillus fuscotomentosus</name>
    <dbReference type="NCBI Taxonomy" id="1912939"/>
    <lineage>
        <taxon>Eukaryota</taxon>
        <taxon>Fungi</taxon>
        <taxon>Dikarya</taxon>
        <taxon>Basidiomycota</taxon>
        <taxon>Agaricomycotina</taxon>
        <taxon>Agaricomycetes</taxon>
        <taxon>Agaricomycetidae</taxon>
        <taxon>Boletales</taxon>
        <taxon>Suillineae</taxon>
        <taxon>Suillaceae</taxon>
        <taxon>Suillus</taxon>
    </lineage>
</organism>
<dbReference type="SUPFAM" id="SSF52540">
    <property type="entry name" value="P-loop containing nucleoside triphosphate hydrolases"/>
    <property type="match status" value="1"/>
</dbReference>